<dbReference type="EMBL" id="LIAE01007728">
    <property type="protein sequence ID" value="PAV77356.1"/>
    <property type="molecule type" value="Genomic_DNA"/>
</dbReference>
<dbReference type="Pfam" id="PF00096">
    <property type="entry name" value="zf-C2H2"/>
    <property type="match status" value="2"/>
</dbReference>
<dbReference type="FunFam" id="3.30.160.60:FF:000110">
    <property type="entry name" value="Zinc finger protein-like"/>
    <property type="match status" value="1"/>
</dbReference>
<keyword evidence="7" id="KW-0539">Nucleus</keyword>
<dbReference type="PANTHER" id="PTHR16515">
    <property type="entry name" value="PR DOMAIN ZINC FINGER PROTEIN"/>
    <property type="match status" value="1"/>
</dbReference>
<dbReference type="FunFam" id="3.30.160.60:FF:000512">
    <property type="entry name" value="zinc finger protein 197 isoform X1"/>
    <property type="match status" value="1"/>
</dbReference>
<feature type="domain" description="C2H2-type" evidence="10">
    <location>
        <begin position="389"/>
        <end position="416"/>
    </location>
</feature>
<dbReference type="GO" id="GO:0010468">
    <property type="term" value="P:regulation of gene expression"/>
    <property type="evidence" value="ECO:0007669"/>
    <property type="project" value="TreeGrafter"/>
</dbReference>
<feature type="compositionally biased region" description="Gly residues" evidence="9">
    <location>
        <begin position="162"/>
        <end position="186"/>
    </location>
</feature>
<feature type="compositionally biased region" description="Polar residues" evidence="9">
    <location>
        <begin position="330"/>
        <end position="339"/>
    </location>
</feature>
<dbReference type="PROSITE" id="PS00028">
    <property type="entry name" value="ZINC_FINGER_C2H2_1"/>
    <property type="match status" value="3"/>
</dbReference>
<dbReference type="GO" id="GO:0003677">
    <property type="term" value="F:DNA binding"/>
    <property type="evidence" value="ECO:0007669"/>
    <property type="project" value="UniProtKB-KW"/>
</dbReference>
<evidence type="ECO:0000256" key="5">
    <source>
        <dbReference type="ARBA" id="ARBA00022833"/>
    </source>
</evidence>
<feature type="compositionally biased region" description="Basic residues" evidence="9">
    <location>
        <begin position="298"/>
        <end position="310"/>
    </location>
</feature>
<dbReference type="FunFam" id="3.30.160.60:FF:000045">
    <property type="entry name" value="ZFP69 zinc finger protein B"/>
    <property type="match status" value="1"/>
</dbReference>
<feature type="compositionally biased region" description="Low complexity" evidence="9">
    <location>
        <begin position="500"/>
        <end position="514"/>
    </location>
</feature>
<evidence type="ECO:0000256" key="3">
    <source>
        <dbReference type="ARBA" id="ARBA00022737"/>
    </source>
</evidence>
<feature type="domain" description="C2H2-type" evidence="10">
    <location>
        <begin position="445"/>
        <end position="472"/>
    </location>
</feature>
<dbReference type="InterPro" id="IPR036236">
    <property type="entry name" value="Znf_C2H2_sf"/>
</dbReference>
<dbReference type="PROSITE" id="PS50157">
    <property type="entry name" value="ZINC_FINGER_C2H2_2"/>
    <property type="match status" value="3"/>
</dbReference>
<feature type="region of interest" description="Disordered" evidence="9">
    <location>
        <begin position="146"/>
        <end position="252"/>
    </location>
</feature>
<evidence type="ECO:0000256" key="7">
    <source>
        <dbReference type="ARBA" id="ARBA00023242"/>
    </source>
</evidence>
<proteinExistence type="predicted"/>
<dbReference type="GO" id="GO:0005634">
    <property type="term" value="C:nucleus"/>
    <property type="evidence" value="ECO:0007669"/>
    <property type="project" value="UniProtKB-SubCell"/>
</dbReference>
<feature type="region of interest" description="Disordered" evidence="9">
    <location>
        <begin position="484"/>
        <end position="515"/>
    </location>
</feature>
<dbReference type="InterPro" id="IPR050331">
    <property type="entry name" value="Zinc_finger"/>
</dbReference>
<comment type="caution">
    <text evidence="11">The sequence shown here is derived from an EMBL/GenBank/DDBJ whole genome shotgun (WGS) entry which is preliminary data.</text>
</comment>
<dbReference type="OrthoDB" id="3437960at2759"/>
<gene>
    <name evidence="11" type="ORF">WR25_08425</name>
</gene>
<feature type="compositionally biased region" description="Polar residues" evidence="9">
    <location>
        <begin position="221"/>
        <end position="250"/>
    </location>
</feature>
<feature type="region of interest" description="Disordered" evidence="9">
    <location>
        <begin position="289"/>
        <end position="358"/>
    </location>
</feature>
<dbReference type="GO" id="GO:0008270">
    <property type="term" value="F:zinc ion binding"/>
    <property type="evidence" value="ECO:0007669"/>
    <property type="project" value="UniProtKB-KW"/>
</dbReference>
<feature type="compositionally biased region" description="Polar residues" evidence="9">
    <location>
        <begin position="8"/>
        <end position="37"/>
    </location>
</feature>
<accession>A0A2A2KTL9</accession>
<dbReference type="InterPro" id="IPR013087">
    <property type="entry name" value="Znf_C2H2_type"/>
</dbReference>
<dbReference type="STRING" id="2018661.A0A2A2KTL9"/>
<evidence type="ECO:0000313" key="11">
    <source>
        <dbReference type="EMBL" id="PAV77356.1"/>
    </source>
</evidence>
<evidence type="ECO:0000256" key="2">
    <source>
        <dbReference type="ARBA" id="ARBA00022723"/>
    </source>
</evidence>
<dbReference type="SUPFAM" id="SSF57667">
    <property type="entry name" value="beta-beta-alpha zinc fingers"/>
    <property type="match status" value="2"/>
</dbReference>
<comment type="subcellular location">
    <subcellularLocation>
        <location evidence="1">Nucleus</location>
    </subcellularLocation>
</comment>
<keyword evidence="2" id="KW-0479">Metal-binding</keyword>
<dbReference type="AlphaFoldDB" id="A0A2A2KTL9"/>
<feature type="compositionally biased region" description="Polar residues" evidence="9">
    <location>
        <begin position="146"/>
        <end position="155"/>
    </location>
</feature>
<feature type="compositionally biased region" description="Polar residues" evidence="9">
    <location>
        <begin position="202"/>
        <end position="213"/>
    </location>
</feature>
<feature type="domain" description="C2H2-type" evidence="10">
    <location>
        <begin position="417"/>
        <end position="444"/>
    </location>
</feature>
<evidence type="ECO:0000256" key="9">
    <source>
        <dbReference type="SAM" id="MobiDB-lite"/>
    </source>
</evidence>
<evidence type="ECO:0000256" key="1">
    <source>
        <dbReference type="ARBA" id="ARBA00004123"/>
    </source>
</evidence>
<dbReference type="Gene3D" id="3.30.160.60">
    <property type="entry name" value="Classic Zinc Finger"/>
    <property type="match status" value="3"/>
</dbReference>
<keyword evidence="12" id="KW-1185">Reference proteome</keyword>
<evidence type="ECO:0000256" key="8">
    <source>
        <dbReference type="PROSITE-ProRule" id="PRU00042"/>
    </source>
</evidence>
<keyword evidence="4 8" id="KW-0863">Zinc-finger</keyword>
<reference evidence="11 12" key="1">
    <citation type="journal article" date="2017" name="Curr. Biol.">
        <title>Genome architecture and evolution of a unichromosomal asexual nematode.</title>
        <authorList>
            <person name="Fradin H."/>
            <person name="Zegar C."/>
            <person name="Gutwein M."/>
            <person name="Lucas J."/>
            <person name="Kovtun M."/>
            <person name="Corcoran D."/>
            <person name="Baugh L.R."/>
            <person name="Kiontke K."/>
            <person name="Gunsalus K."/>
            <person name="Fitch D.H."/>
            <person name="Piano F."/>
        </authorList>
    </citation>
    <scope>NUCLEOTIDE SEQUENCE [LARGE SCALE GENOMIC DNA]</scope>
    <source>
        <strain evidence="11">PF1309</strain>
    </source>
</reference>
<feature type="region of interest" description="Disordered" evidence="9">
    <location>
        <begin position="1"/>
        <end position="37"/>
    </location>
</feature>
<dbReference type="PANTHER" id="PTHR16515:SF49">
    <property type="entry name" value="GASTRULA ZINC FINGER PROTEIN XLCGF49.1-LIKE-RELATED"/>
    <property type="match status" value="1"/>
</dbReference>
<keyword evidence="6" id="KW-0238">DNA-binding</keyword>
<evidence type="ECO:0000256" key="6">
    <source>
        <dbReference type="ARBA" id="ARBA00023125"/>
    </source>
</evidence>
<evidence type="ECO:0000259" key="10">
    <source>
        <dbReference type="PROSITE" id="PS50157"/>
    </source>
</evidence>
<evidence type="ECO:0000313" key="12">
    <source>
        <dbReference type="Proteomes" id="UP000218231"/>
    </source>
</evidence>
<evidence type="ECO:0000256" key="4">
    <source>
        <dbReference type="ARBA" id="ARBA00022771"/>
    </source>
</evidence>
<dbReference type="Proteomes" id="UP000218231">
    <property type="component" value="Unassembled WGS sequence"/>
</dbReference>
<dbReference type="SMART" id="SM00355">
    <property type="entry name" value="ZnF_C2H2"/>
    <property type="match status" value="4"/>
</dbReference>
<keyword evidence="3" id="KW-0677">Repeat</keyword>
<keyword evidence="5" id="KW-0862">Zinc</keyword>
<organism evidence="11 12">
    <name type="scientific">Diploscapter pachys</name>
    <dbReference type="NCBI Taxonomy" id="2018661"/>
    <lineage>
        <taxon>Eukaryota</taxon>
        <taxon>Metazoa</taxon>
        <taxon>Ecdysozoa</taxon>
        <taxon>Nematoda</taxon>
        <taxon>Chromadorea</taxon>
        <taxon>Rhabditida</taxon>
        <taxon>Rhabditina</taxon>
        <taxon>Rhabditomorpha</taxon>
        <taxon>Rhabditoidea</taxon>
        <taxon>Rhabditidae</taxon>
        <taxon>Diploscapter</taxon>
    </lineage>
</organism>
<protein>
    <recommendedName>
        <fullName evidence="10">C2H2-type domain-containing protein</fullName>
    </recommendedName>
</protein>
<sequence>MRKKNCSRFPSANLNGTSESMNATGQGLYSSNGSGSTNGRETVANICSPGTATPSHLSGVLANVTLCNGNGTSNGHPQMPSNQSQIHCAMPPSDNDLARLIDHGCLPPTPRTPHCTPTTLSTPSEHQMSINEHLSSIPSWIDGHIQQQRQQSNLQHPVGMLSLGGGNGGQGQGQTNGGSSGTGAGNAGRQTANGNGAGNPRSIISQHGNSLLMNSCDGRMGSSSDNSATCSPSSSDQQQILGNHQTQQSGAHLKMADSLLDASVAAIINQAMKPEPPLDSGYLTAMSRQQQGLQGHPQAHHNHAQQHRHNSANGQPMPVHMAYGRCSDPGTLNTPSSSAGNGGPAPVSASRRTRSAHEGMHKCSFCPKKWDTEEALQHHMSDCRMIRSHECAQCGKRFKARGGLQQHLRIHSNDRPYQCHFCQKRFTQKSHVDQHERIHTGAKPFTCQYCGRAFRQRSQQMGHEATHTSHLSQVAASLVNRNEASAVAAANSREQERQEQQQQQEQAIQRQAQQLSAGDFQMPPELSSHMPLSLLALSHSSSAANPVSSLLALSQQQTMANVGGVTSTTFMNPMMAHSTASVDGFSQQGLINGLHG</sequence>
<name>A0A2A2KTL9_9BILA</name>